<evidence type="ECO:0000256" key="2">
    <source>
        <dbReference type="ARBA" id="ARBA00022801"/>
    </source>
</evidence>
<evidence type="ECO:0000313" key="12">
    <source>
        <dbReference type="Proteomes" id="UP001595548"/>
    </source>
</evidence>
<evidence type="ECO:0000256" key="1">
    <source>
        <dbReference type="ARBA" id="ARBA00007754"/>
    </source>
</evidence>
<feature type="region of interest" description="Disordered" evidence="6">
    <location>
        <begin position="133"/>
        <end position="178"/>
    </location>
</feature>
<dbReference type="EMBL" id="JBHRTL010000007">
    <property type="protein sequence ID" value="MFC3155773.1"/>
    <property type="molecule type" value="Genomic_DNA"/>
</dbReference>
<feature type="signal peptide" evidence="7">
    <location>
        <begin position="1"/>
        <end position="28"/>
    </location>
</feature>
<evidence type="ECO:0000256" key="3">
    <source>
        <dbReference type="ARBA" id="ARBA00023157"/>
    </source>
</evidence>
<dbReference type="PROSITE" id="PS51764">
    <property type="entry name" value="GH26"/>
    <property type="match status" value="1"/>
</dbReference>
<dbReference type="Gene3D" id="2.60.40.290">
    <property type="match status" value="1"/>
</dbReference>
<dbReference type="InterPro" id="IPR012291">
    <property type="entry name" value="CBM2_carb-bd_dom_sf"/>
</dbReference>
<evidence type="ECO:0000256" key="5">
    <source>
        <dbReference type="PROSITE-ProRule" id="PRU01100"/>
    </source>
</evidence>
<dbReference type="RefSeq" id="WP_382416710.1">
    <property type="nucleotide sequence ID" value="NZ_AP031500.1"/>
</dbReference>
<evidence type="ECO:0000259" key="8">
    <source>
        <dbReference type="PROSITE" id="PS51173"/>
    </source>
</evidence>
<feature type="active site" description="Nucleophile" evidence="5">
    <location>
        <position position="531"/>
    </location>
</feature>
<dbReference type="InterPro" id="IPR022790">
    <property type="entry name" value="GH26_dom"/>
</dbReference>
<dbReference type="InterPro" id="IPR017853">
    <property type="entry name" value="GH"/>
</dbReference>
<comment type="similarity">
    <text evidence="1 5">Belongs to the glycosyl hydrolase 26 family.</text>
</comment>
<evidence type="ECO:0000259" key="10">
    <source>
        <dbReference type="PROSITE" id="PS51764"/>
    </source>
</evidence>
<keyword evidence="4 5" id="KW-0326">Glycosidase</keyword>
<evidence type="ECO:0000256" key="7">
    <source>
        <dbReference type="SAM" id="SignalP"/>
    </source>
</evidence>
<protein>
    <submittedName>
        <fullName evidence="11">Glycosyl hydrolase</fullName>
    </submittedName>
</protein>
<dbReference type="InterPro" id="IPR036601">
    <property type="entry name" value="CBM10_sf"/>
</dbReference>
<dbReference type="PROSITE" id="PS51173">
    <property type="entry name" value="CBM2"/>
    <property type="match status" value="1"/>
</dbReference>
<dbReference type="Proteomes" id="UP001595548">
    <property type="component" value="Unassembled WGS sequence"/>
</dbReference>
<keyword evidence="2 5" id="KW-0378">Hydrolase</keyword>
<dbReference type="PRINTS" id="PR00739">
    <property type="entry name" value="GLHYDRLASE26"/>
</dbReference>
<dbReference type="PANTHER" id="PTHR40079:SF4">
    <property type="entry name" value="GH26 DOMAIN-CONTAINING PROTEIN-RELATED"/>
    <property type="match status" value="1"/>
</dbReference>
<accession>A0ABV7HSQ3</accession>
<dbReference type="PANTHER" id="PTHR40079">
    <property type="entry name" value="MANNAN ENDO-1,4-BETA-MANNOSIDASE E-RELATED"/>
    <property type="match status" value="1"/>
</dbReference>
<keyword evidence="7" id="KW-0732">Signal</keyword>
<dbReference type="SUPFAM" id="SSF49384">
    <property type="entry name" value="Carbohydrate-binding domain"/>
    <property type="match status" value="1"/>
</dbReference>
<dbReference type="InterPro" id="IPR002883">
    <property type="entry name" value="CBM10/Dockerin_dom"/>
</dbReference>
<dbReference type="SUPFAM" id="SSF51445">
    <property type="entry name" value="(Trans)glycosidases"/>
    <property type="match status" value="1"/>
</dbReference>
<gene>
    <name evidence="11" type="ORF">ACFOEB_11230</name>
</gene>
<dbReference type="InterPro" id="IPR001919">
    <property type="entry name" value="CBD2"/>
</dbReference>
<evidence type="ECO:0000259" key="9">
    <source>
        <dbReference type="PROSITE" id="PS51763"/>
    </source>
</evidence>
<dbReference type="Gene3D" id="2.30.32.30">
    <property type="entry name" value="CBM10"/>
    <property type="match status" value="1"/>
</dbReference>
<feature type="domain" description="CBM2" evidence="8">
    <location>
        <begin position="30"/>
        <end position="137"/>
    </location>
</feature>
<reference evidence="12" key="1">
    <citation type="journal article" date="2019" name="Int. J. Syst. Evol. Microbiol.">
        <title>The Global Catalogue of Microorganisms (GCM) 10K type strain sequencing project: providing services to taxonomists for standard genome sequencing and annotation.</title>
        <authorList>
            <consortium name="The Broad Institute Genomics Platform"/>
            <consortium name="The Broad Institute Genome Sequencing Center for Infectious Disease"/>
            <person name="Wu L."/>
            <person name="Ma J."/>
        </authorList>
    </citation>
    <scope>NUCLEOTIDE SEQUENCE [LARGE SCALE GENOMIC DNA]</scope>
    <source>
        <strain evidence="12">KCTC 52141</strain>
    </source>
</reference>
<evidence type="ECO:0000256" key="4">
    <source>
        <dbReference type="ARBA" id="ARBA00023295"/>
    </source>
</evidence>
<feature type="chain" id="PRO_5046084324" evidence="7">
    <location>
        <begin position="29"/>
        <end position="600"/>
    </location>
</feature>
<dbReference type="InterPro" id="IPR008965">
    <property type="entry name" value="CBM2/CBM3_carb-bd_dom_sf"/>
</dbReference>
<organism evidence="11 12">
    <name type="scientific">Gilvimarinus japonicus</name>
    <dbReference type="NCBI Taxonomy" id="1796469"/>
    <lineage>
        <taxon>Bacteria</taxon>
        <taxon>Pseudomonadati</taxon>
        <taxon>Pseudomonadota</taxon>
        <taxon>Gammaproteobacteria</taxon>
        <taxon>Cellvibrionales</taxon>
        <taxon>Cellvibrionaceae</taxon>
        <taxon>Gilvimarinus</taxon>
    </lineage>
</organism>
<evidence type="ECO:0000256" key="6">
    <source>
        <dbReference type="SAM" id="MobiDB-lite"/>
    </source>
</evidence>
<dbReference type="SMART" id="SM00637">
    <property type="entry name" value="CBD_II"/>
    <property type="match status" value="1"/>
</dbReference>
<dbReference type="InterPro" id="IPR000805">
    <property type="entry name" value="Glyco_hydro_26"/>
</dbReference>
<proteinExistence type="inferred from homology"/>
<dbReference type="SMART" id="SM01064">
    <property type="entry name" value="CBM_10"/>
    <property type="match status" value="2"/>
</dbReference>
<dbReference type="InterPro" id="IPR009031">
    <property type="entry name" value="CBM10"/>
</dbReference>
<keyword evidence="12" id="KW-1185">Reference proteome</keyword>
<dbReference type="Pfam" id="PF02013">
    <property type="entry name" value="CBM_10"/>
    <property type="match status" value="1"/>
</dbReference>
<evidence type="ECO:0000313" key="11">
    <source>
        <dbReference type="EMBL" id="MFC3155773.1"/>
    </source>
</evidence>
<dbReference type="Pfam" id="PF00553">
    <property type="entry name" value="CBM_2"/>
    <property type="match status" value="1"/>
</dbReference>
<sequence>MINILIRPRWQAALAATLMFSASVAVQANTVSGNNNTTADLSIQNDWGGGYCASVSIYNAGSVAVSSWQVTLNANDSDIGNLWNGNLSGDSVTAMPYNAQIAAGGSVSFGFCANATGSNYLPRLAELRVEGGADSSSSASSTSSSSSSSSSSLSSSSLSSSSSVASSSSSSSSTGDVIPNASSNGWPYCRTADSDPDGDGWGWENSYSCIVFASAADPGAGDFPYCQIGEAQTTLCSSDNGSWGVEGGEACLSQSMCPGMSDNTQSAMRDEPVNPNADLPTRAVYSYLQSIWGNHMLSGQMDQTWQDAIDQFDRVQNDTGRAPAMMGYDFMNYGLYWNGISGLTQTEEAIEHWNLGGLVSFTWHWRDPNAAEGVIGEFYTEDTDFTIPINNGELDTSSASFANIDADVAMIAAELQTLEDAGVSVLWRPLHEASGGWFWWGRTDRTDDIPPAYAQVVLWRYLYDRLTNHYGLDNLIWVWNGQSGAWYPGDNYVDIVSVDIYDGSQNYESQAGAYELTKNYPHESKMVALSENSNIPDPDAMAADNAWWLFFMVWNDSDTAEGVTSSSNFWTGEYFNTNAHKNHVYNHDLVITLDELPEFP</sequence>
<feature type="domain" description="CBM10" evidence="9">
    <location>
        <begin position="178"/>
        <end position="212"/>
    </location>
</feature>
<dbReference type="GO" id="GO:0016787">
    <property type="term" value="F:hydrolase activity"/>
    <property type="evidence" value="ECO:0007669"/>
    <property type="project" value="UniProtKB-KW"/>
</dbReference>
<dbReference type="PROSITE" id="PS51763">
    <property type="entry name" value="CBM10"/>
    <property type="match status" value="2"/>
</dbReference>
<feature type="domain" description="CBM10" evidence="9">
    <location>
        <begin position="225"/>
        <end position="254"/>
    </location>
</feature>
<feature type="domain" description="GH26" evidence="10">
    <location>
        <begin position="279"/>
        <end position="594"/>
    </location>
</feature>
<dbReference type="Pfam" id="PF02156">
    <property type="entry name" value="Glyco_hydro_26"/>
    <property type="match status" value="1"/>
</dbReference>
<dbReference type="SUPFAM" id="SSF57615">
    <property type="entry name" value="Type X cellulose binding domain, CBDX"/>
    <property type="match status" value="1"/>
</dbReference>
<comment type="caution">
    <text evidence="11">The sequence shown here is derived from an EMBL/GenBank/DDBJ whole genome shotgun (WGS) entry which is preliminary data.</text>
</comment>
<feature type="compositionally biased region" description="Low complexity" evidence="6">
    <location>
        <begin position="135"/>
        <end position="174"/>
    </location>
</feature>
<keyword evidence="3" id="KW-1015">Disulfide bond</keyword>
<dbReference type="Gene3D" id="3.20.20.80">
    <property type="entry name" value="Glycosidases"/>
    <property type="match status" value="1"/>
</dbReference>
<name>A0ABV7HSQ3_9GAMM</name>
<feature type="active site" description="Proton donor" evidence="5">
    <location>
        <position position="432"/>
    </location>
</feature>